<evidence type="ECO:0000256" key="3">
    <source>
        <dbReference type="ARBA" id="ARBA00022840"/>
    </source>
</evidence>
<dbReference type="PANTHER" id="PTHR42939">
    <property type="entry name" value="ABC TRANSPORTER ATP-BINDING PROTEIN ALBC-RELATED"/>
    <property type="match status" value="1"/>
</dbReference>
<dbReference type="PROSITE" id="PS50893">
    <property type="entry name" value="ABC_TRANSPORTER_2"/>
    <property type="match status" value="1"/>
</dbReference>
<keyword evidence="3 5" id="KW-0067">ATP-binding</keyword>
<dbReference type="InterPro" id="IPR003439">
    <property type="entry name" value="ABC_transporter-like_ATP-bd"/>
</dbReference>
<evidence type="ECO:0000256" key="2">
    <source>
        <dbReference type="ARBA" id="ARBA00022741"/>
    </source>
</evidence>
<evidence type="ECO:0000259" key="4">
    <source>
        <dbReference type="PROSITE" id="PS50893"/>
    </source>
</evidence>
<protein>
    <submittedName>
        <fullName evidence="5">ABC transporter ATP-binding protein</fullName>
    </submittedName>
</protein>
<dbReference type="InterPro" id="IPR027417">
    <property type="entry name" value="P-loop_NTPase"/>
</dbReference>
<keyword evidence="1" id="KW-0813">Transport</keyword>
<name>A0A7C4NPE1_STAMA</name>
<dbReference type="CDD" id="cd03230">
    <property type="entry name" value="ABC_DR_subfamily_A"/>
    <property type="match status" value="1"/>
</dbReference>
<accession>A0A7C4NPE1</accession>
<dbReference type="GO" id="GO:0005524">
    <property type="term" value="F:ATP binding"/>
    <property type="evidence" value="ECO:0007669"/>
    <property type="project" value="UniProtKB-KW"/>
</dbReference>
<dbReference type="SMART" id="SM00382">
    <property type="entry name" value="AAA"/>
    <property type="match status" value="1"/>
</dbReference>
<dbReference type="EMBL" id="DTBP01000043">
    <property type="protein sequence ID" value="HGQ74384.1"/>
    <property type="molecule type" value="Genomic_DNA"/>
</dbReference>
<dbReference type="AlphaFoldDB" id="A0A7C4NPE1"/>
<dbReference type="GO" id="GO:0016887">
    <property type="term" value="F:ATP hydrolysis activity"/>
    <property type="evidence" value="ECO:0007669"/>
    <property type="project" value="InterPro"/>
</dbReference>
<sequence>MIKIRDLYVGYGSEPVLKGLNLDVESGKINVLLGPNGSGKTTLLKTILGILKPMKGYVLVGGLDPSINPIEVRRSIGYLPEDDIVYYSLKVKEYLSFVARVYGVPRDRLNESVNRVLDAFMIKEYSNRPIGELSHGLKRRVMLAASFVHDPQFILLDEPFIGIDPRIAKVLKIALREKAKEGKTIVVTTHVLELAEALADNVILIYKGEVKAMGSVEEVVKQAGASGLEDAFLNLTMSKDLVRELVQALLGS</sequence>
<dbReference type="PANTHER" id="PTHR42939:SF1">
    <property type="entry name" value="ABC TRANSPORTER ATP-BINDING PROTEIN ALBC-RELATED"/>
    <property type="match status" value="1"/>
</dbReference>
<feature type="domain" description="ABC transporter" evidence="4">
    <location>
        <begin position="2"/>
        <end position="232"/>
    </location>
</feature>
<dbReference type="SUPFAM" id="SSF52540">
    <property type="entry name" value="P-loop containing nucleoside triphosphate hydrolases"/>
    <property type="match status" value="1"/>
</dbReference>
<dbReference type="Gene3D" id="3.40.50.300">
    <property type="entry name" value="P-loop containing nucleotide triphosphate hydrolases"/>
    <property type="match status" value="1"/>
</dbReference>
<dbReference type="InterPro" id="IPR003593">
    <property type="entry name" value="AAA+_ATPase"/>
</dbReference>
<reference evidence="5" key="1">
    <citation type="journal article" date="2020" name="mSystems">
        <title>Genome- and Community-Level Interaction Insights into Carbon Utilization and Element Cycling Functions of Hydrothermarchaeota in Hydrothermal Sediment.</title>
        <authorList>
            <person name="Zhou Z."/>
            <person name="Liu Y."/>
            <person name="Xu W."/>
            <person name="Pan J."/>
            <person name="Luo Z.H."/>
            <person name="Li M."/>
        </authorList>
    </citation>
    <scope>NUCLEOTIDE SEQUENCE [LARGE SCALE GENOMIC DNA]</scope>
    <source>
        <strain evidence="5">SpSt-648</strain>
    </source>
</reference>
<evidence type="ECO:0000256" key="1">
    <source>
        <dbReference type="ARBA" id="ARBA00022448"/>
    </source>
</evidence>
<dbReference type="Pfam" id="PF00005">
    <property type="entry name" value="ABC_tran"/>
    <property type="match status" value="1"/>
</dbReference>
<keyword evidence="2" id="KW-0547">Nucleotide-binding</keyword>
<gene>
    <name evidence="5" type="ORF">ENU20_04850</name>
</gene>
<organism evidence="5">
    <name type="scientific">Staphylothermus marinus</name>
    <dbReference type="NCBI Taxonomy" id="2280"/>
    <lineage>
        <taxon>Archaea</taxon>
        <taxon>Thermoproteota</taxon>
        <taxon>Thermoprotei</taxon>
        <taxon>Desulfurococcales</taxon>
        <taxon>Desulfurococcaceae</taxon>
        <taxon>Staphylothermus</taxon>
    </lineage>
</organism>
<comment type="caution">
    <text evidence="5">The sequence shown here is derived from an EMBL/GenBank/DDBJ whole genome shotgun (WGS) entry which is preliminary data.</text>
</comment>
<proteinExistence type="predicted"/>
<evidence type="ECO:0000313" key="5">
    <source>
        <dbReference type="EMBL" id="HGQ74384.1"/>
    </source>
</evidence>
<dbReference type="InterPro" id="IPR051782">
    <property type="entry name" value="ABC_Transporter_VariousFunc"/>
</dbReference>